<protein>
    <submittedName>
        <fullName evidence="2">Alpha/beta hydrolase</fullName>
    </submittedName>
</protein>
<gene>
    <name evidence="2" type="ORF">H9L06_00815</name>
</gene>
<keyword evidence="3" id="KW-1185">Reference proteome</keyword>
<dbReference type="InterPro" id="IPR029058">
    <property type="entry name" value="AB_hydrolase_fold"/>
</dbReference>
<sequence>MTDTNSHVNSNDADRAPALFVHGFGSTHEATWGVPGWHELMETIGYRVVPFGLPGHGELPAPSGTDDDMLAELLAVMHESGITTAVGFSAGALMLLRAAVRSPESFTRLVLVGIGDQMWGDASGFSSLGDKLLSPEPDPSVALIRQLALRAGNSLKSVAAYAKTAAPPPALSRLKELDVETLILLGEEDTVGPADDLMAALPHATLVTLSRVDHYRAPGSAEAMSAVLDFLAQ</sequence>
<dbReference type="AlphaFoldDB" id="A0A7G9S538"/>
<evidence type="ECO:0000259" key="1">
    <source>
        <dbReference type="Pfam" id="PF12697"/>
    </source>
</evidence>
<dbReference type="PANTHER" id="PTHR43689:SF8">
    <property type="entry name" value="ALPHA_BETA-HYDROLASES SUPERFAMILY PROTEIN"/>
    <property type="match status" value="1"/>
</dbReference>
<dbReference type="SUPFAM" id="SSF53474">
    <property type="entry name" value="alpha/beta-Hydrolases"/>
    <property type="match status" value="1"/>
</dbReference>
<feature type="domain" description="AB hydrolase-1" evidence="1">
    <location>
        <begin position="19"/>
        <end position="215"/>
    </location>
</feature>
<reference evidence="2 3" key="1">
    <citation type="submission" date="2020-08" db="EMBL/GenBank/DDBJ databases">
        <title>Genome sequence of Leucobacter denitrificans KACC 14055T.</title>
        <authorList>
            <person name="Hyun D.-W."/>
            <person name="Bae J.-W."/>
        </authorList>
    </citation>
    <scope>NUCLEOTIDE SEQUENCE [LARGE SCALE GENOMIC DNA]</scope>
    <source>
        <strain evidence="2 3">KACC 14055</strain>
    </source>
</reference>
<proteinExistence type="predicted"/>
<evidence type="ECO:0000313" key="2">
    <source>
        <dbReference type="EMBL" id="QNN62963.1"/>
    </source>
</evidence>
<dbReference type="KEGG" id="ldn:H9L06_00815"/>
<name>A0A7G9S538_9MICO</name>
<dbReference type="Proteomes" id="UP000515934">
    <property type="component" value="Chromosome"/>
</dbReference>
<dbReference type="PANTHER" id="PTHR43689">
    <property type="entry name" value="HYDROLASE"/>
    <property type="match status" value="1"/>
</dbReference>
<keyword evidence="2" id="KW-0378">Hydrolase</keyword>
<dbReference type="InterPro" id="IPR000073">
    <property type="entry name" value="AB_hydrolase_1"/>
</dbReference>
<dbReference type="GO" id="GO:0016787">
    <property type="term" value="F:hydrolase activity"/>
    <property type="evidence" value="ECO:0007669"/>
    <property type="project" value="UniProtKB-KW"/>
</dbReference>
<dbReference type="Pfam" id="PF12697">
    <property type="entry name" value="Abhydrolase_6"/>
    <property type="match status" value="1"/>
</dbReference>
<accession>A0A7G9S538</accession>
<dbReference type="EMBL" id="CP060716">
    <property type="protein sequence ID" value="QNN62963.1"/>
    <property type="molecule type" value="Genomic_DNA"/>
</dbReference>
<organism evidence="2 3">
    <name type="scientific">Leucobacter denitrificans</name>
    <dbReference type="NCBI Taxonomy" id="683042"/>
    <lineage>
        <taxon>Bacteria</taxon>
        <taxon>Bacillati</taxon>
        <taxon>Actinomycetota</taxon>
        <taxon>Actinomycetes</taxon>
        <taxon>Micrococcales</taxon>
        <taxon>Microbacteriaceae</taxon>
        <taxon>Leucobacter</taxon>
    </lineage>
</organism>
<evidence type="ECO:0000313" key="3">
    <source>
        <dbReference type="Proteomes" id="UP000515934"/>
    </source>
</evidence>
<dbReference type="RefSeq" id="WP_187555431.1">
    <property type="nucleotide sequence ID" value="NZ_CP060716.1"/>
</dbReference>
<dbReference type="Gene3D" id="3.40.50.1820">
    <property type="entry name" value="alpha/beta hydrolase"/>
    <property type="match status" value="1"/>
</dbReference>